<evidence type="ECO:0000313" key="1">
    <source>
        <dbReference type="EMBL" id="KAL3866157.1"/>
    </source>
</evidence>
<sequence>QIRSPGPCKSSAVQCNCQRRTRTQQGINLSSNVDVNGVDTLEESDSDDDISCTPDVSEDHNVEYTANPHKPLMHIVLENSLMELLD</sequence>
<proteinExistence type="predicted"/>
<evidence type="ECO:0000313" key="2">
    <source>
        <dbReference type="Proteomes" id="UP001634394"/>
    </source>
</evidence>
<name>A0ABD3VX36_SINWO</name>
<feature type="non-terminal residue" evidence="1">
    <location>
        <position position="86"/>
    </location>
</feature>
<protein>
    <submittedName>
        <fullName evidence="1">Uncharacterized protein</fullName>
    </submittedName>
</protein>
<reference evidence="1 2" key="1">
    <citation type="submission" date="2024-11" db="EMBL/GenBank/DDBJ databases">
        <title>Chromosome-level genome assembly of the freshwater bivalve Anodonta woodiana.</title>
        <authorList>
            <person name="Chen X."/>
        </authorList>
    </citation>
    <scope>NUCLEOTIDE SEQUENCE [LARGE SCALE GENOMIC DNA]</scope>
    <source>
        <strain evidence="1">MN2024</strain>
        <tissue evidence="1">Gills</tissue>
    </source>
</reference>
<dbReference type="EMBL" id="JBJQND010000009">
    <property type="protein sequence ID" value="KAL3866157.1"/>
    <property type="molecule type" value="Genomic_DNA"/>
</dbReference>
<keyword evidence="2" id="KW-1185">Reference proteome</keyword>
<feature type="non-terminal residue" evidence="1">
    <location>
        <position position="1"/>
    </location>
</feature>
<comment type="caution">
    <text evidence="1">The sequence shown here is derived from an EMBL/GenBank/DDBJ whole genome shotgun (WGS) entry which is preliminary data.</text>
</comment>
<accession>A0ABD3VX36</accession>
<gene>
    <name evidence="1" type="ORF">ACJMK2_043485</name>
</gene>
<organism evidence="1 2">
    <name type="scientific">Sinanodonta woodiana</name>
    <name type="common">Chinese pond mussel</name>
    <name type="synonym">Anodonta woodiana</name>
    <dbReference type="NCBI Taxonomy" id="1069815"/>
    <lineage>
        <taxon>Eukaryota</taxon>
        <taxon>Metazoa</taxon>
        <taxon>Spiralia</taxon>
        <taxon>Lophotrochozoa</taxon>
        <taxon>Mollusca</taxon>
        <taxon>Bivalvia</taxon>
        <taxon>Autobranchia</taxon>
        <taxon>Heteroconchia</taxon>
        <taxon>Palaeoheterodonta</taxon>
        <taxon>Unionida</taxon>
        <taxon>Unionoidea</taxon>
        <taxon>Unionidae</taxon>
        <taxon>Unioninae</taxon>
        <taxon>Sinanodonta</taxon>
    </lineage>
</organism>
<dbReference type="AlphaFoldDB" id="A0ABD3VX36"/>
<dbReference type="Proteomes" id="UP001634394">
    <property type="component" value="Unassembled WGS sequence"/>
</dbReference>